<dbReference type="AlphaFoldDB" id="A0A6A4T6K9"/>
<comment type="caution">
    <text evidence="2">The sequence shown here is derived from an EMBL/GenBank/DDBJ whole genome shotgun (WGS) entry which is preliminary data.</text>
</comment>
<dbReference type="Proteomes" id="UP000438429">
    <property type="component" value="Unassembled WGS sequence"/>
</dbReference>
<feature type="compositionally biased region" description="Basic and acidic residues" evidence="1">
    <location>
        <begin position="23"/>
        <end position="38"/>
    </location>
</feature>
<reference evidence="2 3" key="1">
    <citation type="submission" date="2019-06" db="EMBL/GenBank/DDBJ databases">
        <title>Draft genomes of female and male turbot (Scophthalmus maximus).</title>
        <authorList>
            <person name="Xu H."/>
            <person name="Xu X.-W."/>
            <person name="Shao C."/>
            <person name="Chen S."/>
        </authorList>
    </citation>
    <scope>NUCLEOTIDE SEQUENCE [LARGE SCALE GENOMIC DNA]</scope>
    <source>
        <strain evidence="2">Ysfricsl-2016a</strain>
        <tissue evidence="2">Blood</tissue>
    </source>
</reference>
<dbReference type="EMBL" id="VEVO01000004">
    <property type="protein sequence ID" value="KAF0043226.1"/>
    <property type="molecule type" value="Genomic_DNA"/>
</dbReference>
<evidence type="ECO:0000313" key="2">
    <source>
        <dbReference type="EMBL" id="KAF0043226.1"/>
    </source>
</evidence>
<sequence>MCARRLSKLHGGRLPDGQSVGRLPDDRKKDEKEQQTRLRFPLDRRHLHELSVHASYSLMVVSCRRAALLLRREDRAAAGRRGVPLLRGWTDTPSQLRSRANFMFKGILDCSIQCNLGDMVCESNSYMK</sequence>
<feature type="region of interest" description="Disordered" evidence="1">
    <location>
        <begin position="1"/>
        <end position="38"/>
    </location>
</feature>
<protein>
    <submittedName>
        <fullName evidence="2">Uncharacterized protein</fullName>
    </submittedName>
</protein>
<proteinExistence type="predicted"/>
<evidence type="ECO:0000313" key="3">
    <source>
        <dbReference type="Proteomes" id="UP000438429"/>
    </source>
</evidence>
<feature type="compositionally biased region" description="Basic residues" evidence="1">
    <location>
        <begin position="1"/>
        <end position="11"/>
    </location>
</feature>
<accession>A0A6A4T6K9</accession>
<evidence type="ECO:0000256" key="1">
    <source>
        <dbReference type="SAM" id="MobiDB-lite"/>
    </source>
</evidence>
<gene>
    <name evidence="2" type="ORF">F2P81_004563</name>
</gene>
<name>A0A6A4T6K9_SCOMX</name>
<organism evidence="2 3">
    <name type="scientific">Scophthalmus maximus</name>
    <name type="common">Turbot</name>
    <name type="synonym">Psetta maxima</name>
    <dbReference type="NCBI Taxonomy" id="52904"/>
    <lineage>
        <taxon>Eukaryota</taxon>
        <taxon>Metazoa</taxon>
        <taxon>Chordata</taxon>
        <taxon>Craniata</taxon>
        <taxon>Vertebrata</taxon>
        <taxon>Euteleostomi</taxon>
        <taxon>Actinopterygii</taxon>
        <taxon>Neopterygii</taxon>
        <taxon>Teleostei</taxon>
        <taxon>Neoteleostei</taxon>
        <taxon>Acanthomorphata</taxon>
        <taxon>Carangaria</taxon>
        <taxon>Pleuronectiformes</taxon>
        <taxon>Pleuronectoidei</taxon>
        <taxon>Scophthalmidae</taxon>
        <taxon>Scophthalmus</taxon>
    </lineage>
</organism>